<reference evidence="2 3" key="1">
    <citation type="submission" date="2018-04" db="EMBL/GenBank/DDBJ databases">
        <title>Genomic Encyclopedia of Type Strains, Phase IV (KMG-IV): sequencing the most valuable type-strain genomes for metagenomic binning, comparative biology and taxonomic classification.</title>
        <authorList>
            <person name="Goeker M."/>
        </authorList>
    </citation>
    <scope>NUCLEOTIDE SEQUENCE [LARGE SCALE GENOMIC DNA]</scope>
    <source>
        <strain evidence="2 3">DSM 104150</strain>
    </source>
</reference>
<evidence type="ECO:0008006" key="4">
    <source>
        <dbReference type="Google" id="ProtNLM"/>
    </source>
</evidence>
<feature type="transmembrane region" description="Helical" evidence="1">
    <location>
        <begin position="95"/>
        <end position="116"/>
    </location>
</feature>
<feature type="transmembrane region" description="Helical" evidence="1">
    <location>
        <begin position="304"/>
        <end position="330"/>
    </location>
</feature>
<sequence length="331" mass="36333">MAGVSAWFARLRGGERSGPARHESFLVYRNAFYLKVAVALCALSFVLYAWHDPIEGSSGSTWLGYGLGTLGAALIVWLAWFGVRKRQFREGRAPVQAWVSAHVYLGLSLIVVATLHTGFQLGLNVHTLAWVLMMLVIVSGIYGILAYSVLPRQVTANRNEMEFRAMLQEIHQLNESALSLADRIDPETHAVVARSVGKVRIGGSAWEQLSGRYRSPGEAGGLDQFFKVKRTQLQAQAAAGAMPQRGGRQATIAFVADQIFAAGAARGGDKASENLQKLLQTIAKRKALLDKVNRDITLRSRLAVWLYVHVPLTVALLAALLVHIVTVFLYW</sequence>
<evidence type="ECO:0000256" key="1">
    <source>
        <dbReference type="SAM" id="Phobius"/>
    </source>
</evidence>
<comment type="caution">
    <text evidence="2">The sequence shown here is derived from an EMBL/GenBank/DDBJ whole genome shotgun (WGS) entry which is preliminary data.</text>
</comment>
<organism evidence="2 3">
    <name type="scientific">Sinimarinibacterium flocculans</name>
    <dbReference type="NCBI Taxonomy" id="985250"/>
    <lineage>
        <taxon>Bacteria</taxon>
        <taxon>Pseudomonadati</taxon>
        <taxon>Pseudomonadota</taxon>
        <taxon>Gammaproteobacteria</taxon>
        <taxon>Nevskiales</taxon>
        <taxon>Nevskiaceae</taxon>
        <taxon>Sinimarinibacterium</taxon>
    </lineage>
</organism>
<dbReference type="AlphaFoldDB" id="A0A318EK50"/>
<evidence type="ECO:0000313" key="3">
    <source>
        <dbReference type="Proteomes" id="UP000248330"/>
    </source>
</evidence>
<feature type="transmembrane region" description="Helical" evidence="1">
    <location>
        <begin position="31"/>
        <end position="50"/>
    </location>
</feature>
<keyword evidence="3" id="KW-1185">Reference proteome</keyword>
<proteinExistence type="predicted"/>
<dbReference type="RefSeq" id="WP_110264553.1">
    <property type="nucleotide sequence ID" value="NZ_CAKZQT010000021.1"/>
</dbReference>
<gene>
    <name evidence="2" type="ORF">C8D93_103204</name>
</gene>
<name>A0A318EK50_9GAMM</name>
<dbReference type="OrthoDB" id="8533047at2"/>
<evidence type="ECO:0000313" key="2">
    <source>
        <dbReference type="EMBL" id="PXV69630.1"/>
    </source>
</evidence>
<dbReference type="Proteomes" id="UP000248330">
    <property type="component" value="Unassembled WGS sequence"/>
</dbReference>
<keyword evidence="1" id="KW-0812">Transmembrane</keyword>
<keyword evidence="1" id="KW-1133">Transmembrane helix</keyword>
<protein>
    <recommendedName>
        <fullName evidence="4">Ferric reductase like protein</fullName>
    </recommendedName>
</protein>
<dbReference type="EMBL" id="QICN01000003">
    <property type="protein sequence ID" value="PXV69630.1"/>
    <property type="molecule type" value="Genomic_DNA"/>
</dbReference>
<keyword evidence="1" id="KW-0472">Membrane</keyword>
<feature type="transmembrane region" description="Helical" evidence="1">
    <location>
        <begin position="128"/>
        <end position="150"/>
    </location>
</feature>
<accession>A0A318EK50</accession>
<feature type="transmembrane region" description="Helical" evidence="1">
    <location>
        <begin position="62"/>
        <end position="83"/>
    </location>
</feature>